<dbReference type="CDD" id="cd02440">
    <property type="entry name" value="AdoMet_MTases"/>
    <property type="match status" value="1"/>
</dbReference>
<dbReference type="PANTHER" id="PTHR43591">
    <property type="entry name" value="METHYLTRANSFERASE"/>
    <property type="match status" value="1"/>
</dbReference>
<dbReference type="InterPro" id="IPR013216">
    <property type="entry name" value="Methyltransf_11"/>
</dbReference>
<dbReference type="Proteomes" id="UP000282818">
    <property type="component" value="Unassembled WGS sequence"/>
</dbReference>
<dbReference type="Pfam" id="PF08241">
    <property type="entry name" value="Methyltransf_11"/>
    <property type="match status" value="1"/>
</dbReference>
<gene>
    <name evidence="2" type="ORF">EOE65_08980</name>
</gene>
<dbReference type="Gene3D" id="3.40.50.150">
    <property type="entry name" value="Vaccinia Virus protein VP39"/>
    <property type="match status" value="1"/>
</dbReference>
<dbReference type="PANTHER" id="PTHR43591:SF110">
    <property type="entry name" value="RHODANESE DOMAIN-CONTAINING PROTEIN"/>
    <property type="match status" value="1"/>
</dbReference>
<organism evidence="2 3">
    <name type="scientific">Neptunomonas marina</name>
    <dbReference type="NCBI Taxonomy" id="1815562"/>
    <lineage>
        <taxon>Bacteria</taxon>
        <taxon>Pseudomonadati</taxon>
        <taxon>Pseudomonadota</taxon>
        <taxon>Gammaproteobacteria</taxon>
        <taxon>Oceanospirillales</taxon>
        <taxon>Oceanospirillaceae</taxon>
        <taxon>Neptunomonas</taxon>
    </lineage>
</organism>
<dbReference type="GO" id="GO:0008757">
    <property type="term" value="F:S-adenosylmethionine-dependent methyltransferase activity"/>
    <property type="evidence" value="ECO:0007669"/>
    <property type="project" value="InterPro"/>
</dbReference>
<reference evidence="2 3" key="1">
    <citation type="submission" date="2019-01" db="EMBL/GenBank/DDBJ databases">
        <authorList>
            <person name="Chen W.-M."/>
        </authorList>
    </citation>
    <scope>NUCLEOTIDE SEQUENCE [LARGE SCALE GENOMIC DNA]</scope>
    <source>
        <strain evidence="2 3">HPM-16</strain>
    </source>
</reference>
<dbReference type="InterPro" id="IPR029063">
    <property type="entry name" value="SAM-dependent_MTases_sf"/>
</dbReference>
<keyword evidence="2" id="KW-0489">Methyltransferase</keyword>
<keyword evidence="3" id="KW-1185">Reference proteome</keyword>
<evidence type="ECO:0000313" key="2">
    <source>
        <dbReference type="EMBL" id="RVU31123.1"/>
    </source>
</evidence>
<name>A0A437Q9U1_9GAMM</name>
<proteinExistence type="predicted"/>
<dbReference type="EMBL" id="SACQ01000003">
    <property type="protein sequence ID" value="RVU31123.1"/>
    <property type="molecule type" value="Genomic_DNA"/>
</dbReference>
<feature type="domain" description="Methyltransferase type 11" evidence="1">
    <location>
        <begin position="88"/>
        <end position="185"/>
    </location>
</feature>
<sequence length="298" mass="32787">MINCPFREHRLYIEFIKKNSKGSPVTELNDHYSQHLNYNQLIQQVADSFPEGPTCFDLAPLDQLHIGGIKASKQLLEHIKPYSHPRVLDVGAGLGGLLRLAASEQEIDGVALDFTHAFSQLNQALNLLSGSECISVVSGDAQLLPFASDYFDCVIFQHSLLNIPKPSEALKEALRVLKPGGRIVCHEVIKGQNPEAIEFPVPWAARAELSFLHCTQDIRRQIESAGFEISSCDDWTEQALMWRARQTGKEQSGQARSGLSPAAVLGNQFATMGKNVHQALQNGAIGIIELAAQKPQSR</sequence>
<dbReference type="GO" id="GO:0032259">
    <property type="term" value="P:methylation"/>
    <property type="evidence" value="ECO:0007669"/>
    <property type="project" value="UniProtKB-KW"/>
</dbReference>
<accession>A0A437Q9U1</accession>
<dbReference type="SUPFAM" id="SSF53335">
    <property type="entry name" value="S-adenosyl-L-methionine-dependent methyltransferases"/>
    <property type="match status" value="1"/>
</dbReference>
<evidence type="ECO:0000313" key="3">
    <source>
        <dbReference type="Proteomes" id="UP000282818"/>
    </source>
</evidence>
<comment type="caution">
    <text evidence="2">The sequence shown here is derived from an EMBL/GenBank/DDBJ whole genome shotgun (WGS) entry which is preliminary data.</text>
</comment>
<keyword evidence="2" id="KW-0808">Transferase</keyword>
<protein>
    <submittedName>
        <fullName evidence="2">Methyltransferase domain-containing protein</fullName>
    </submittedName>
</protein>
<evidence type="ECO:0000259" key="1">
    <source>
        <dbReference type="Pfam" id="PF08241"/>
    </source>
</evidence>
<dbReference type="AlphaFoldDB" id="A0A437Q9U1"/>